<comment type="caution">
    <text evidence="2">The sequence shown here is derived from an EMBL/GenBank/DDBJ whole genome shotgun (WGS) entry which is preliminary data.</text>
</comment>
<dbReference type="Proteomes" id="UP000254958">
    <property type="component" value="Unassembled WGS sequence"/>
</dbReference>
<protein>
    <submittedName>
        <fullName evidence="1 2">N-formylglutamate amidohydrolase</fullName>
    </submittedName>
</protein>
<dbReference type="Proteomes" id="UP000562982">
    <property type="component" value="Unassembled WGS sequence"/>
</dbReference>
<evidence type="ECO:0000313" key="1">
    <source>
        <dbReference type="EMBL" id="MBB2186566.1"/>
    </source>
</evidence>
<dbReference type="EMBL" id="QQAW01000004">
    <property type="protein sequence ID" value="RDI38234.1"/>
    <property type="molecule type" value="Genomic_DNA"/>
</dbReference>
<dbReference type="InterPro" id="IPR011227">
    <property type="entry name" value="UCP029730"/>
</dbReference>
<name>A0A370G6U4_GLULI</name>
<proteinExistence type="predicted"/>
<dbReference type="RefSeq" id="WP_170143171.1">
    <property type="nucleotide sequence ID" value="NZ_BJMI01000003.1"/>
</dbReference>
<dbReference type="EMBL" id="JABEQI010000004">
    <property type="protein sequence ID" value="MBB2186566.1"/>
    <property type="molecule type" value="Genomic_DNA"/>
</dbReference>
<dbReference type="AlphaFoldDB" id="A0A370G6U4"/>
<evidence type="ECO:0000313" key="3">
    <source>
        <dbReference type="Proteomes" id="UP000254958"/>
    </source>
</evidence>
<dbReference type="Pfam" id="PF05013">
    <property type="entry name" value="FGase"/>
    <property type="match status" value="1"/>
</dbReference>
<accession>A0A370G6U4</accession>
<sequence length="270" mass="29054">MGSEPKDAERGGDEAIIVRDAGARGPYVIVCEHASSVIPPEYDGLGLDPETALGHIGWDINAVDVASRVARALDAPLVTAPVSRLVIDLNRPEVCCECIPARSEDVPVPGNADLTAQAREERLARWHRPFHDGLGALLDRRAALGLATFLVGIHSFTPVYAGVARPWGAGVLYRASRAQGERVARSMAEASGEKVGCNQPYDLWKHSNHTIPFHGDGRGLPAVIVEIRNDLLATKAGIARWADMTVQALRACSSEPFNPDDRDALLHVRA</sequence>
<evidence type="ECO:0000313" key="4">
    <source>
        <dbReference type="Proteomes" id="UP000562982"/>
    </source>
</evidence>
<organism evidence="2 3">
    <name type="scientific">Gluconacetobacter liquefaciens</name>
    <name type="common">Acetobacter liquefaciens</name>
    <dbReference type="NCBI Taxonomy" id="89584"/>
    <lineage>
        <taxon>Bacteria</taxon>
        <taxon>Pseudomonadati</taxon>
        <taxon>Pseudomonadota</taxon>
        <taxon>Alphaproteobacteria</taxon>
        <taxon>Acetobacterales</taxon>
        <taxon>Acetobacteraceae</taxon>
        <taxon>Gluconacetobacter</taxon>
    </lineage>
</organism>
<dbReference type="SUPFAM" id="SSF53187">
    <property type="entry name" value="Zn-dependent exopeptidases"/>
    <property type="match status" value="1"/>
</dbReference>
<dbReference type="InterPro" id="IPR007709">
    <property type="entry name" value="N-FG_amidohydro"/>
</dbReference>
<dbReference type="PIRSF" id="PIRSF029730">
    <property type="entry name" value="UCP029730"/>
    <property type="match status" value="1"/>
</dbReference>
<keyword evidence="3" id="KW-1185">Reference proteome</keyword>
<dbReference type="Gene3D" id="3.40.630.40">
    <property type="entry name" value="Zn-dependent exopeptidases"/>
    <property type="match status" value="1"/>
</dbReference>
<reference evidence="2 3" key="1">
    <citation type="submission" date="2018-07" db="EMBL/GenBank/DDBJ databases">
        <title>Genomic Encyclopedia of Type Strains, Phase IV (KMG-IV): sequencing the most valuable type-strain genomes for metagenomic binning, comparative biology and taxonomic classification.</title>
        <authorList>
            <person name="Goeker M."/>
        </authorList>
    </citation>
    <scope>NUCLEOTIDE SEQUENCE [LARGE SCALE GENOMIC DNA]</scope>
    <source>
        <strain evidence="2 3">DSM 5603</strain>
    </source>
</reference>
<reference evidence="1 4" key="2">
    <citation type="submission" date="2020-04" db="EMBL/GenBank/DDBJ databases">
        <title>Description of novel Gluconacetobacter.</title>
        <authorList>
            <person name="Sombolestani A."/>
        </authorList>
    </citation>
    <scope>NUCLEOTIDE SEQUENCE [LARGE SCALE GENOMIC DNA]</scope>
    <source>
        <strain evidence="1 4">LMG 1382</strain>
    </source>
</reference>
<evidence type="ECO:0000313" key="2">
    <source>
        <dbReference type="EMBL" id="RDI38234.1"/>
    </source>
</evidence>
<keyword evidence="2" id="KW-0378">Hydrolase</keyword>
<gene>
    <name evidence="2" type="ORF">C7453_104178</name>
    <name evidence="1" type="ORF">HLH32_09230</name>
</gene>
<dbReference type="GO" id="GO:0016787">
    <property type="term" value="F:hydrolase activity"/>
    <property type="evidence" value="ECO:0007669"/>
    <property type="project" value="UniProtKB-KW"/>
</dbReference>